<name>A0A4Y2L010_ARAVE</name>
<accession>A0A4Y2L010</accession>
<dbReference type="PROSITE" id="PS50097">
    <property type="entry name" value="BTB"/>
    <property type="match status" value="1"/>
</dbReference>
<reference evidence="3 4" key="1">
    <citation type="journal article" date="2019" name="Sci. Rep.">
        <title>Orb-weaving spider Araneus ventricosus genome elucidates the spidroin gene catalogue.</title>
        <authorList>
            <person name="Kono N."/>
            <person name="Nakamura H."/>
            <person name="Ohtoshi R."/>
            <person name="Moran D.A.P."/>
            <person name="Shinohara A."/>
            <person name="Yoshida Y."/>
            <person name="Fujiwara M."/>
            <person name="Mori M."/>
            <person name="Tomita M."/>
            <person name="Arakawa K."/>
        </authorList>
    </citation>
    <scope>NUCLEOTIDE SEQUENCE [LARGE SCALE GENOMIC DNA]</scope>
</reference>
<keyword evidence="4" id="KW-1185">Reference proteome</keyword>
<evidence type="ECO:0000259" key="2">
    <source>
        <dbReference type="PROSITE" id="PS50144"/>
    </source>
</evidence>
<dbReference type="Pfam" id="PF22486">
    <property type="entry name" value="MATH_2"/>
    <property type="match status" value="1"/>
</dbReference>
<dbReference type="EMBL" id="BGPR01005135">
    <property type="protein sequence ID" value="GBN07133.1"/>
    <property type="molecule type" value="Genomic_DNA"/>
</dbReference>
<gene>
    <name evidence="3" type="primary">Tdpoz4_3</name>
    <name evidence="3" type="ORF">AVEN_231141_1</name>
</gene>
<evidence type="ECO:0000313" key="4">
    <source>
        <dbReference type="Proteomes" id="UP000499080"/>
    </source>
</evidence>
<proteinExistence type="predicted"/>
<sequence>MNGTKWTLAVYPKEDGSDYMGVFLFNQNKDTSVLPTRVKFELALIGKDGFVCLSLRSDGTFREKNGSGSDRFVKRKELFDTKRKMFLPQNTFTVRCRMWKEGESMVQNVQYFARTRIGVEKRSFLWNLEEFSTLESENKCTYLIKSPKNDEQIMSVDLFVTAGINCDEIIRFELFPKDKTIKYSTFRLCLVDASGNKVECNQEELWFDEKSECEKFTFFLTRKKLLANKRMFLPNDVLSLHWEWTFSKGIVLEEIEEVQYGCPSSDAPEVNDNEEILSSTPLLDTVKNLYEEKFLCDVKLKTISGTFPAHKVILSASSSVFKSMFSNDAKENDSEYVDIKELDDDTVKRMLHYIYTSSVEDFTWESAAGLYDAANKYAIQSLKKACISYMKDNISTSNACEVLLLAENQADSDLKAAVLDYIVKHGKEMGNSEWRLLINSNGKLAADALYRLFCEN</sequence>
<dbReference type="PROSITE" id="PS50144">
    <property type="entry name" value="MATH"/>
    <property type="match status" value="1"/>
</dbReference>
<dbReference type="InterPro" id="IPR000210">
    <property type="entry name" value="BTB/POZ_dom"/>
</dbReference>
<comment type="caution">
    <text evidence="3">The sequence shown here is derived from an EMBL/GenBank/DDBJ whole genome shotgun (WGS) entry which is preliminary data.</text>
</comment>
<feature type="domain" description="BTB" evidence="1">
    <location>
        <begin position="296"/>
        <end position="360"/>
    </location>
</feature>
<dbReference type="OrthoDB" id="6359816at2759"/>
<dbReference type="AlphaFoldDB" id="A0A4Y2L010"/>
<dbReference type="InterPro" id="IPR002083">
    <property type="entry name" value="MATH/TRAF_dom"/>
</dbReference>
<dbReference type="Pfam" id="PF00651">
    <property type="entry name" value="BTB"/>
    <property type="match status" value="1"/>
</dbReference>
<dbReference type="CDD" id="cd18186">
    <property type="entry name" value="BTB_POZ_ZBTB_KLHL-like"/>
    <property type="match status" value="1"/>
</dbReference>
<dbReference type="SUPFAM" id="SSF49599">
    <property type="entry name" value="TRAF domain-like"/>
    <property type="match status" value="1"/>
</dbReference>
<dbReference type="GO" id="GO:0030163">
    <property type="term" value="P:protein catabolic process"/>
    <property type="evidence" value="ECO:0007669"/>
    <property type="project" value="UniProtKB-ARBA"/>
</dbReference>
<feature type="domain" description="MATH" evidence="2">
    <location>
        <begin position="1"/>
        <end position="98"/>
    </location>
</feature>
<dbReference type="InterPro" id="IPR011333">
    <property type="entry name" value="SKP1/BTB/POZ_sf"/>
</dbReference>
<organism evidence="3 4">
    <name type="scientific">Araneus ventricosus</name>
    <name type="common">Orbweaver spider</name>
    <name type="synonym">Epeira ventricosa</name>
    <dbReference type="NCBI Taxonomy" id="182803"/>
    <lineage>
        <taxon>Eukaryota</taxon>
        <taxon>Metazoa</taxon>
        <taxon>Ecdysozoa</taxon>
        <taxon>Arthropoda</taxon>
        <taxon>Chelicerata</taxon>
        <taxon>Arachnida</taxon>
        <taxon>Araneae</taxon>
        <taxon>Araneomorphae</taxon>
        <taxon>Entelegynae</taxon>
        <taxon>Araneoidea</taxon>
        <taxon>Araneidae</taxon>
        <taxon>Araneus</taxon>
    </lineage>
</organism>
<dbReference type="Gene3D" id="2.60.210.10">
    <property type="entry name" value="Apoptosis, Tumor Necrosis Factor Receptor Associated Protein 2, Chain A"/>
    <property type="match status" value="1"/>
</dbReference>
<dbReference type="Gene3D" id="1.25.40.420">
    <property type="match status" value="1"/>
</dbReference>
<dbReference type="SUPFAM" id="SSF54695">
    <property type="entry name" value="POZ domain"/>
    <property type="match status" value="1"/>
</dbReference>
<dbReference type="PANTHER" id="PTHR24413">
    <property type="entry name" value="SPECKLE-TYPE POZ PROTEIN"/>
    <property type="match status" value="1"/>
</dbReference>
<dbReference type="CDD" id="cd00121">
    <property type="entry name" value="MATH"/>
    <property type="match status" value="1"/>
</dbReference>
<evidence type="ECO:0000313" key="3">
    <source>
        <dbReference type="EMBL" id="GBN07133.1"/>
    </source>
</evidence>
<dbReference type="InterPro" id="IPR008974">
    <property type="entry name" value="TRAF-like"/>
</dbReference>
<dbReference type="SMART" id="SM00225">
    <property type="entry name" value="BTB"/>
    <property type="match status" value="1"/>
</dbReference>
<dbReference type="Gene3D" id="3.30.710.10">
    <property type="entry name" value="Potassium Channel Kv1.1, Chain A"/>
    <property type="match status" value="1"/>
</dbReference>
<dbReference type="Proteomes" id="UP000499080">
    <property type="component" value="Unassembled WGS sequence"/>
</dbReference>
<evidence type="ECO:0000259" key="1">
    <source>
        <dbReference type="PROSITE" id="PS50097"/>
    </source>
</evidence>
<protein>
    <submittedName>
        <fullName evidence="3">TD and POZ domain-containing protein 4</fullName>
    </submittedName>
</protein>